<dbReference type="Gene3D" id="3.30.710.10">
    <property type="entry name" value="Potassium Channel Kv1.1, Chain A"/>
    <property type="match status" value="1"/>
</dbReference>
<protein>
    <submittedName>
        <fullName evidence="1">Unnamed protein product</fullName>
    </submittedName>
</protein>
<sequence>MESSLPLQTSAELYILEEALYKGDYSDVTINAFGKEYMLHKLFLRRSPVLKSLITWNKLKTDSGSEIRSITDKTKKNYYTIQSDDPYVTQESWELCLKRLYFNIDYDRETRIPFQMITIGKYLGMNDLIEDNCQFLLSIMSMKVVSACLAYFVPRQFGMVGDRMIERCKFYLLKYGWEQGPENWDHIPVSIICQVAGENSFFVPNEYDRAIFIIRLLERKIERSDDGNNVLALKELLDKGVYYYHIPVEKLRELEKYRDINGQLYISKDSIAYSVWERIWIFP</sequence>
<proteinExistence type="predicted"/>
<dbReference type="PANTHER" id="PTHR47369">
    <property type="entry name" value="BTB/POZ DOMAIN-CONTAINING PROTEIN"/>
    <property type="match status" value="1"/>
</dbReference>
<comment type="caution">
    <text evidence="1">The sequence shown here is derived from an EMBL/GenBank/DDBJ whole genome shotgun (WGS) entry which is preliminary data.</text>
</comment>
<name>A0A9W6Z8P9_AMBMO</name>
<keyword evidence="2" id="KW-1185">Reference proteome</keyword>
<dbReference type="SUPFAM" id="SSF54695">
    <property type="entry name" value="POZ domain"/>
    <property type="match status" value="1"/>
</dbReference>
<gene>
    <name evidence="1" type="ORF">Amon01_000857100</name>
</gene>
<dbReference type="EMBL" id="BSXU01007730">
    <property type="protein sequence ID" value="GMG56504.1"/>
    <property type="molecule type" value="Genomic_DNA"/>
</dbReference>
<dbReference type="Proteomes" id="UP001165063">
    <property type="component" value="Unassembled WGS sequence"/>
</dbReference>
<dbReference type="InterPro" id="IPR011333">
    <property type="entry name" value="SKP1/BTB/POZ_sf"/>
</dbReference>
<organism evidence="1 2">
    <name type="scientific">Ambrosiozyma monospora</name>
    <name type="common">Yeast</name>
    <name type="synonym">Endomycopsis monosporus</name>
    <dbReference type="NCBI Taxonomy" id="43982"/>
    <lineage>
        <taxon>Eukaryota</taxon>
        <taxon>Fungi</taxon>
        <taxon>Dikarya</taxon>
        <taxon>Ascomycota</taxon>
        <taxon>Saccharomycotina</taxon>
        <taxon>Pichiomycetes</taxon>
        <taxon>Pichiales</taxon>
        <taxon>Pichiaceae</taxon>
        <taxon>Ambrosiozyma</taxon>
    </lineage>
</organism>
<dbReference type="OrthoDB" id="6359943at2759"/>
<evidence type="ECO:0000313" key="1">
    <source>
        <dbReference type="EMBL" id="GMG56504.1"/>
    </source>
</evidence>
<dbReference type="AlphaFoldDB" id="A0A9W6Z8P9"/>
<dbReference type="PANTHER" id="PTHR47369:SF1">
    <property type="entry name" value="BTB_POZ DOMAIN-CONTAINING PROTEIN"/>
    <property type="match status" value="1"/>
</dbReference>
<reference evidence="1" key="1">
    <citation type="submission" date="2023-04" db="EMBL/GenBank/DDBJ databases">
        <title>Ambrosiozyma monospora NBRC 1965.</title>
        <authorList>
            <person name="Ichikawa N."/>
            <person name="Sato H."/>
            <person name="Tonouchi N."/>
        </authorList>
    </citation>
    <scope>NUCLEOTIDE SEQUENCE</scope>
    <source>
        <strain evidence="1">NBRC 1965</strain>
    </source>
</reference>
<accession>A0A9W6Z8P9</accession>
<evidence type="ECO:0000313" key="2">
    <source>
        <dbReference type="Proteomes" id="UP001165063"/>
    </source>
</evidence>